<dbReference type="STRING" id="679937.Bcop_0655"/>
<dbReference type="PROSITE" id="PS52016">
    <property type="entry name" value="TONB_DEPENDENT_REC_3"/>
    <property type="match status" value="1"/>
</dbReference>
<evidence type="ECO:0000256" key="6">
    <source>
        <dbReference type="ARBA" id="ARBA00023237"/>
    </source>
</evidence>
<comment type="similarity">
    <text evidence="7">Belongs to the TonB-dependent receptor family.</text>
</comment>
<dbReference type="Gene3D" id="2.60.40.1120">
    <property type="entry name" value="Carboxypeptidase-like, regulatory domain"/>
    <property type="match status" value="1"/>
</dbReference>
<dbReference type="InterPro" id="IPR023996">
    <property type="entry name" value="TonB-dep_OMP_SusC/RagA"/>
</dbReference>
<sequence length="1055" mass="117529">MMLFTYLMIGVGLVTAQNRNAAGVVLSEEDGLPIIGATVLVQGTSVGTITDIDGNFSITNIPSEAKNLEFSYIGMKSQVLPIKPQMKVSLISDTKVLDEVMVVAFGKAKKSAFTGSAATVKSEKITSRQTSNVTNALSGQVAGVQTTSSNGQPGESAKVRIRGIGSISASNTPLYVIDGVPFEGEMSSLNTQDIESMTVLKDAASNALYGARGANGVILITTRKGKLGKPVINVDAKWGSNRRGVPNYDVIKNPGTYYEMAYSAIYNDLIRNNTPENAHAKANSTLLTSKEGGVGYLVYTLPDGEKLIGEDGKLNSNATLGYSDGDYTYRPDDWFDEIFDKGNLRQEYNINISGATDKINYFMSAGYLDDKGIIPNSGFERFSTRLKADYQMYEWLKVGANMSYVSSKSTYPRDQSGSSSGNIFYVGNLIAPIYPLYVRDAEGQIMKDRRGFTIYDYGDKTSTNFTRSFMGMSNPASAIELDKRVYQTDFFSGKWFANISLMPNLVFSTNIGTDITNQKMNMRLNPYYGQFAEQGGVLSAQSYRIATLNRQFLLTYNFDIDLHSFDFLVGYEAYNMKSEGLYGSKSNVYNPDVIELDNAINDPNTSGSIDKYNTAGYLARAQYNYDNKYFASVSFRRDGSSRFHPDNRWGNFWSIGGGWLMNQENFLSDVKWINMLKFKMSYGVQGNDDLLFVDGRSNYYPYMDQFRLTNLSGNHAISFDYKGNKDITWETSHSFNTGFDYELLNNRLTGSIEYFSRKTTDMLYYKPTPLSYGYAQVPMNIGSMINRGLELDVNGVLYDSRKITWDMNFNLTFFKNKVLKLEKSLGGELIDGSRIYREGESLYQMYLREYAGVDEATGKALYYKDVKDENGKIMKETTGDWSNATRYATGDILPKVYGGFGSSLKVYDFDFSVSFAYQLGGKIYDNTYAALMHGGAASNAGTNWHKDALKSWTPENTNTSVPQINRGHLYSNNLSDRFITSSNYLSLQNITLGYNVPKTLLKKLQVSALRLYVVADNVALFSKRKGLDPRQGYMSSGNDVYSPMRTISGGINISF</sequence>
<keyword evidence="3 7" id="KW-1134">Transmembrane beta strand</keyword>
<evidence type="ECO:0000256" key="5">
    <source>
        <dbReference type="ARBA" id="ARBA00023136"/>
    </source>
</evidence>
<dbReference type="SUPFAM" id="SSF49464">
    <property type="entry name" value="Carboxypeptidase regulatory domain-like"/>
    <property type="match status" value="1"/>
</dbReference>
<dbReference type="Proteomes" id="UP000018439">
    <property type="component" value="Chromosome"/>
</dbReference>
<dbReference type="InterPro" id="IPR039426">
    <property type="entry name" value="TonB-dep_rcpt-like"/>
</dbReference>
<dbReference type="NCBIfam" id="TIGR04056">
    <property type="entry name" value="OMP_RagA_SusC"/>
    <property type="match status" value="1"/>
</dbReference>
<dbReference type="NCBIfam" id="TIGR04057">
    <property type="entry name" value="SusC_RagA_signa"/>
    <property type="match status" value="1"/>
</dbReference>
<dbReference type="EMBL" id="CM001167">
    <property type="protein sequence ID" value="EGJ70873.1"/>
    <property type="molecule type" value="Genomic_DNA"/>
</dbReference>
<dbReference type="AlphaFoldDB" id="F3ZSD6"/>
<dbReference type="FunFam" id="2.170.130.10:FF:000008">
    <property type="entry name" value="SusC/RagA family TonB-linked outer membrane protein"/>
    <property type="match status" value="1"/>
</dbReference>
<dbReference type="Gene3D" id="2.40.170.20">
    <property type="entry name" value="TonB-dependent receptor, beta-barrel domain"/>
    <property type="match status" value="1"/>
</dbReference>
<evidence type="ECO:0000313" key="10">
    <source>
        <dbReference type="Proteomes" id="UP000018439"/>
    </source>
</evidence>
<evidence type="ECO:0000259" key="8">
    <source>
        <dbReference type="Pfam" id="PF07715"/>
    </source>
</evidence>
<dbReference type="Pfam" id="PF07715">
    <property type="entry name" value="Plug"/>
    <property type="match status" value="1"/>
</dbReference>
<protein>
    <submittedName>
        <fullName evidence="9">TonB-dependent receptor plug</fullName>
    </submittedName>
</protein>
<keyword evidence="5 7" id="KW-0472">Membrane</keyword>
<name>F3ZSD6_9BACE</name>
<evidence type="ECO:0000313" key="9">
    <source>
        <dbReference type="EMBL" id="EGJ70873.1"/>
    </source>
</evidence>
<accession>F3ZSD6</accession>
<keyword evidence="6 7" id="KW-0998">Cell outer membrane</keyword>
<evidence type="ECO:0000256" key="3">
    <source>
        <dbReference type="ARBA" id="ARBA00022452"/>
    </source>
</evidence>
<dbReference type="Gene3D" id="2.170.130.10">
    <property type="entry name" value="TonB-dependent receptor, plug domain"/>
    <property type="match status" value="1"/>
</dbReference>
<dbReference type="InterPro" id="IPR023997">
    <property type="entry name" value="TonB-dep_OMP_SusC/RagA_CS"/>
</dbReference>
<evidence type="ECO:0000256" key="7">
    <source>
        <dbReference type="PROSITE-ProRule" id="PRU01360"/>
    </source>
</evidence>
<comment type="subcellular location">
    <subcellularLocation>
        <location evidence="1 7">Cell outer membrane</location>
        <topology evidence="1 7">Multi-pass membrane protein</topology>
    </subcellularLocation>
</comment>
<organism evidence="9 10">
    <name type="scientific">Bacteroides coprosuis DSM 18011</name>
    <dbReference type="NCBI Taxonomy" id="679937"/>
    <lineage>
        <taxon>Bacteria</taxon>
        <taxon>Pseudomonadati</taxon>
        <taxon>Bacteroidota</taxon>
        <taxon>Bacteroidia</taxon>
        <taxon>Bacteroidales</taxon>
        <taxon>Bacteroidaceae</taxon>
        <taxon>Bacteroides</taxon>
    </lineage>
</organism>
<dbReference type="InterPro" id="IPR008969">
    <property type="entry name" value="CarboxyPept-like_regulatory"/>
</dbReference>
<keyword evidence="2 7" id="KW-0813">Transport</keyword>
<gene>
    <name evidence="9" type="ORF">Bcop_0655</name>
</gene>
<reference evidence="9 10" key="1">
    <citation type="journal article" date="2011" name="Stand. Genomic Sci.">
        <title>Non-contiguous finished genome sequence of Bacteroides coprosuis type strain (PC139).</title>
        <authorList>
            <person name="Land M."/>
            <person name="Held B."/>
            <person name="Gronow S."/>
            <person name="Abt B."/>
            <person name="Lucas S."/>
            <person name="Del Rio T.G."/>
            <person name="Nolan M."/>
            <person name="Tice H."/>
            <person name="Cheng J.F."/>
            <person name="Pitluck S."/>
            <person name="Liolios K."/>
            <person name="Pagani I."/>
            <person name="Ivanova N."/>
            <person name="Mavromatis K."/>
            <person name="Mikhailova N."/>
            <person name="Pati A."/>
            <person name="Tapia R."/>
            <person name="Han C."/>
            <person name="Goodwin L."/>
            <person name="Chen A."/>
            <person name="Palaniappan K."/>
            <person name="Hauser L."/>
            <person name="Brambilla E.M."/>
            <person name="Rohde M."/>
            <person name="Goker M."/>
            <person name="Detter J.C."/>
            <person name="Woyke T."/>
            <person name="Bristow J."/>
            <person name="Eisen J.A."/>
            <person name="Markowitz V."/>
            <person name="Hugenholtz P."/>
            <person name="Kyrpides N.C."/>
            <person name="Klenk H.P."/>
            <person name="Lapidus A."/>
        </authorList>
    </citation>
    <scope>NUCLEOTIDE SEQUENCE [LARGE SCALE GENOMIC DNA]</scope>
    <source>
        <strain evidence="9 10">DSM 18011</strain>
    </source>
</reference>
<dbReference type="SUPFAM" id="SSF56935">
    <property type="entry name" value="Porins"/>
    <property type="match status" value="1"/>
</dbReference>
<dbReference type="InterPro" id="IPR037066">
    <property type="entry name" value="Plug_dom_sf"/>
</dbReference>
<dbReference type="HOGENOM" id="CLU_004317_0_1_10"/>
<keyword evidence="4 7" id="KW-0812">Transmembrane</keyword>
<keyword evidence="9" id="KW-0675">Receptor</keyword>
<keyword evidence="10" id="KW-1185">Reference proteome</keyword>
<dbReference type="eggNOG" id="COG1629">
    <property type="taxonomic scope" value="Bacteria"/>
</dbReference>
<dbReference type="InterPro" id="IPR036942">
    <property type="entry name" value="Beta-barrel_TonB_sf"/>
</dbReference>
<dbReference type="InterPro" id="IPR012910">
    <property type="entry name" value="Plug_dom"/>
</dbReference>
<dbReference type="Pfam" id="PF13715">
    <property type="entry name" value="CarbopepD_reg_2"/>
    <property type="match status" value="1"/>
</dbReference>
<feature type="domain" description="TonB-dependent receptor plug" evidence="8">
    <location>
        <begin position="111"/>
        <end position="217"/>
    </location>
</feature>
<evidence type="ECO:0000256" key="4">
    <source>
        <dbReference type="ARBA" id="ARBA00022692"/>
    </source>
</evidence>
<proteinExistence type="inferred from homology"/>
<dbReference type="GO" id="GO:0009279">
    <property type="term" value="C:cell outer membrane"/>
    <property type="evidence" value="ECO:0007669"/>
    <property type="project" value="UniProtKB-SubCell"/>
</dbReference>
<evidence type="ECO:0000256" key="2">
    <source>
        <dbReference type="ARBA" id="ARBA00022448"/>
    </source>
</evidence>
<evidence type="ECO:0000256" key="1">
    <source>
        <dbReference type="ARBA" id="ARBA00004571"/>
    </source>
</evidence>